<name>X0XGF0_9ZZZZ</name>
<protein>
    <submittedName>
        <fullName evidence="1">Uncharacterized protein</fullName>
    </submittedName>
</protein>
<accession>X0XGF0</accession>
<comment type="caution">
    <text evidence="1">The sequence shown here is derived from an EMBL/GenBank/DDBJ whole genome shotgun (WGS) entry which is preliminary data.</text>
</comment>
<dbReference type="AlphaFoldDB" id="X0XGF0"/>
<gene>
    <name evidence="1" type="ORF">S01H1_85696</name>
</gene>
<sequence length="36" mass="4093">MVALGAVPHWYEPLILMLSTAYMPCSTGNKRYYPSM</sequence>
<reference evidence="1" key="1">
    <citation type="journal article" date="2014" name="Front. Microbiol.">
        <title>High frequency of phylogenetically diverse reductive dehalogenase-homologous genes in deep subseafloor sedimentary metagenomes.</title>
        <authorList>
            <person name="Kawai M."/>
            <person name="Futagami T."/>
            <person name="Toyoda A."/>
            <person name="Takaki Y."/>
            <person name="Nishi S."/>
            <person name="Hori S."/>
            <person name="Arai W."/>
            <person name="Tsubouchi T."/>
            <person name="Morono Y."/>
            <person name="Uchiyama I."/>
            <person name="Ito T."/>
            <person name="Fujiyama A."/>
            <person name="Inagaki F."/>
            <person name="Takami H."/>
        </authorList>
    </citation>
    <scope>NUCLEOTIDE SEQUENCE</scope>
    <source>
        <strain evidence="1">Expedition CK06-06</strain>
    </source>
</reference>
<evidence type="ECO:0000313" key="1">
    <source>
        <dbReference type="EMBL" id="GAG42274.1"/>
    </source>
</evidence>
<feature type="non-terminal residue" evidence="1">
    <location>
        <position position="36"/>
    </location>
</feature>
<organism evidence="1">
    <name type="scientific">marine sediment metagenome</name>
    <dbReference type="NCBI Taxonomy" id="412755"/>
    <lineage>
        <taxon>unclassified sequences</taxon>
        <taxon>metagenomes</taxon>
        <taxon>ecological metagenomes</taxon>
    </lineage>
</organism>
<proteinExistence type="predicted"/>
<dbReference type="EMBL" id="BARS01058963">
    <property type="protein sequence ID" value="GAG42274.1"/>
    <property type="molecule type" value="Genomic_DNA"/>
</dbReference>